<gene>
    <name evidence="1" type="ORF">V6N12_064373</name>
</gene>
<protein>
    <submittedName>
        <fullName evidence="1">Uncharacterized protein</fullName>
    </submittedName>
</protein>
<dbReference type="Proteomes" id="UP001472677">
    <property type="component" value="Unassembled WGS sequence"/>
</dbReference>
<reference evidence="1 2" key="1">
    <citation type="journal article" date="2024" name="G3 (Bethesda)">
        <title>Genome assembly of Hibiscus sabdariffa L. provides insights into metabolisms of medicinal natural products.</title>
        <authorList>
            <person name="Kim T."/>
        </authorList>
    </citation>
    <scope>NUCLEOTIDE SEQUENCE [LARGE SCALE GENOMIC DNA]</scope>
    <source>
        <strain evidence="1">TK-2024</strain>
        <tissue evidence="1">Old leaves</tissue>
    </source>
</reference>
<comment type="caution">
    <text evidence="1">The sequence shown here is derived from an EMBL/GenBank/DDBJ whole genome shotgun (WGS) entry which is preliminary data.</text>
</comment>
<name>A0ABR2G6K8_9ROSI</name>
<evidence type="ECO:0000313" key="2">
    <source>
        <dbReference type="Proteomes" id="UP001472677"/>
    </source>
</evidence>
<dbReference type="EMBL" id="JBBPBM010000002">
    <property type="protein sequence ID" value="KAK8595864.1"/>
    <property type="molecule type" value="Genomic_DNA"/>
</dbReference>
<sequence>MFKKRQRGKKSCKPGGPMIVATQWKRLSPLGAAEQWGGGSALSSDISLCILFLEADTEVVKTHVPPAAVAVVEDDDDLPPPPPAIIIVIFSQSSVCCSKGKI</sequence>
<evidence type="ECO:0000313" key="1">
    <source>
        <dbReference type="EMBL" id="KAK8595864.1"/>
    </source>
</evidence>
<organism evidence="1 2">
    <name type="scientific">Hibiscus sabdariffa</name>
    <name type="common">roselle</name>
    <dbReference type="NCBI Taxonomy" id="183260"/>
    <lineage>
        <taxon>Eukaryota</taxon>
        <taxon>Viridiplantae</taxon>
        <taxon>Streptophyta</taxon>
        <taxon>Embryophyta</taxon>
        <taxon>Tracheophyta</taxon>
        <taxon>Spermatophyta</taxon>
        <taxon>Magnoliopsida</taxon>
        <taxon>eudicotyledons</taxon>
        <taxon>Gunneridae</taxon>
        <taxon>Pentapetalae</taxon>
        <taxon>rosids</taxon>
        <taxon>malvids</taxon>
        <taxon>Malvales</taxon>
        <taxon>Malvaceae</taxon>
        <taxon>Malvoideae</taxon>
        <taxon>Hibiscus</taxon>
    </lineage>
</organism>
<accession>A0ABR2G6K8</accession>
<proteinExistence type="predicted"/>
<keyword evidence="2" id="KW-1185">Reference proteome</keyword>